<evidence type="ECO:0000313" key="1">
    <source>
        <dbReference type="EMBL" id="UTG75256.1"/>
    </source>
</evidence>
<dbReference type="AlphaFoldDB" id="A0A9X9I4Z0"/>
<dbReference type="Gene3D" id="3.40.50.1820">
    <property type="entry name" value="alpha/beta hydrolase"/>
    <property type="match status" value="1"/>
</dbReference>
<evidence type="ECO:0008006" key="3">
    <source>
        <dbReference type="Google" id="ProtNLM"/>
    </source>
</evidence>
<dbReference type="Proteomes" id="UP001057336">
    <property type="component" value="Chromosome"/>
</dbReference>
<sequence length="122" mass="13756">MNWWGVLFITERFDKTKQYPVIVVVHPGGGVKEQTVGVCVRKLTEVGFCSGDESRFGESPLAQGRTVEAKGMELIMENYVLYTSEEAVSAPFAYACEAYDLYRTLRGMLPNSRKQIANTQFF</sequence>
<reference evidence="1" key="1">
    <citation type="submission" date="2021-04" db="EMBL/GenBank/DDBJ databases">
        <title>Characterizing Neisseria spp. as novel respiratory pathobionts in bronchiectasis.</title>
        <authorList>
            <person name="Li L."/>
            <person name="Mac Aogain M."/>
            <person name="Xu T."/>
            <person name="Jaggi T.K."/>
            <person name="Chan L.Y."/>
            <person name="Keir H.R."/>
            <person name="Dicker A.J."/>
            <person name="Qu J."/>
            <person name="Liu Y."/>
            <person name="Chen H.S."/>
            <person name="Koh M.S."/>
            <person name="Ong T.H."/>
            <person name="Lim A.Y.H."/>
            <person name="Abisheganaden J."/>
            <person name="Low T.B."/>
            <person name="Oliver B.G."/>
            <person name="Tan N.S."/>
            <person name="Fang M."/>
            <person name="Chalmers J.D."/>
            <person name="Chotirmall S.H."/>
        </authorList>
    </citation>
    <scope>NUCLEOTIDE SEQUENCE</scope>
    <source>
        <strain evidence="1">CG0073</strain>
    </source>
</reference>
<name>A0A9X9I4Z0_NEISU</name>
<organism evidence="1 2">
    <name type="scientific">Neisseria subflava</name>
    <dbReference type="NCBI Taxonomy" id="28449"/>
    <lineage>
        <taxon>Bacteria</taxon>
        <taxon>Pseudomonadati</taxon>
        <taxon>Pseudomonadota</taxon>
        <taxon>Betaproteobacteria</taxon>
        <taxon>Neisseriales</taxon>
        <taxon>Neisseriaceae</taxon>
        <taxon>Neisseria</taxon>
    </lineage>
</organism>
<accession>A0A9X9I4Z0</accession>
<dbReference type="EMBL" id="CP073118">
    <property type="protein sequence ID" value="UTG75256.1"/>
    <property type="molecule type" value="Genomic_DNA"/>
</dbReference>
<dbReference type="PANTHER" id="PTHR47751">
    <property type="entry name" value="SUPERFAMILY HYDROLASE, PUTATIVE (AFU_ORTHOLOGUE AFUA_2G16580)-RELATED"/>
    <property type="match status" value="1"/>
</dbReference>
<proteinExistence type="predicted"/>
<dbReference type="PANTHER" id="PTHR47751:SF1">
    <property type="entry name" value="SUPERFAMILY HYDROLASE, PUTATIVE (AFU_ORTHOLOGUE AFUA_2G16580)-RELATED"/>
    <property type="match status" value="1"/>
</dbReference>
<gene>
    <name evidence="1" type="ORF">KCG53_08455</name>
</gene>
<dbReference type="InterPro" id="IPR029058">
    <property type="entry name" value="AB_hydrolase_fold"/>
</dbReference>
<dbReference type="InterPro" id="IPR051411">
    <property type="entry name" value="Polyketide_trans_af380"/>
</dbReference>
<protein>
    <recommendedName>
        <fullName evidence="3">Dienelactone hydrolase domain-containing protein</fullName>
    </recommendedName>
</protein>
<evidence type="ECO:0000313" key="2">
    <source>
        <dbReference type="Proteomes" id="UP001057336"/>
    </source>
</evidence>